<feature type="domain" description="PurM-like C-terminal" evidence="10">
    <location>
        <begin position="577"/>
        <end position="711"/>
    </location>
</feature>
<feature type="binding site" evidence="8">
    <location>
        <position position="539"/>
    </location>
    <ligand>
        <name>Mg(2+)</name>
        <dbReference type="ChEBI" id="CHEBI:18420"/>
        <label>1</label>
    </ligand>
</feature>
<dbReference type="PANTHER" id="PTHR43555:SF1">
    <property type="entry name" value="PHOSPHORIBOSYLFORMYLGLYCINAMIDINE SYNTHASE SUBUNIT PURL"/>
    <property type="match status" value="1"/>
</dbReference>
<dbReference type="Pfam" id="PF02769">
    <property type="entry name" value="AIRS_C"/>
    <property type="match status" value="2"/>
</dbReference>
<feature type="binding site" evidence="8">
    <location>
        <begin position="320"/>
        <end position="322"/>
    </location>
    <ligand>
        <name>substrate</name>
    </ligand>
</feature>
<comment type="catalytic activity">
    <reaction evidence="8">
        <text>N(2)-formyl-N(1)-(5-phospho-beta-D-ribosyl)glycinamide + L-glutamine + ATP + H2O = 2-formamido-N(1)-(5-O-phospho-beta-D-ribosyl)acetamidine + L-glutamate + ADP + phosphate + H(+)</text>
        <dbReference type="Rhea" id="RHEA:17129"/>
        <dbReference type="ChEBI" id="CHEBI:15377"/>
        <dbReference type="ChEBI" id="CHEBI:15378"/>
        <dbReference type="ChEBI" id="CHEBI:29985"/>
        <dbReference type="ChEBI" id="CHEBI:30616"/>
        <dbReference type="ChEBI" id="CHEBI:43474"/>
        <dbReference type="ChEBI" id="CHEBI:58359"/>
        <dbReference type="ChEBI" id="CHEBI:147286"/>
        <dbReference type="ChEBI" id="CHEBI:147287"/>
        <dbReference type="ChEBI" id="CHEBI:456216"/>
        <dbReference type="EC" id="6.3.5.3"/>
    </reaction>
</comment>
<feature type="binding site" evidence="8">
    <location>
        <position position="541"/>
    </location>
    <ligand>
        <name>substrate</name>
    </ligand>
</feature>
<feature type="binding site" evidence="8">
    <location>
        <position position="97"/>
    </location>
    <ligand>
        <name>ATP</name>
        <dbReference type="ChEBI" id="CHEBI:30616"/>
    </ligand>
</feature>
<dbReference type="InterPro" id="IPR036921">
    <property type="entry name" value="PurM-like_N_sf"/>
</dbReference>
<comment type="subunit">
    <text evidence="8">Monomer. Part of the FGAM synthase complex composed of 1 PurL, 1 PurQ and 2 PurS subunits.</text>
</comment>
<name>A0A0C9PZV8_LACPA</name>
<dbReference type="GO" id="GO:0004642">
    <property type="term" value="F:phosphoribosylformylglycinamidine synthase activity"/>
    <property type="evidence" value="ECO:0007669"/>
    <property type="project" value="UniProtKB-UniRule"/>
</dbReference>
<evidence type="ECO:0000256" key="3">
    <source>
        <dbReference type="ARBA" id="ARBA00022723"/>
    </source>
</evidence>
<dbReference type="FunFam" id="3.30.1330.10:FF:000004">
    <property type="entry name" value="Phosphoribosylformylglycinamidine synthase subunit PurL"/>
    <property type="match status" value="1"/>
</dbReference>
<feature type="binding site" evidence="8">
    <location>
        <position position="501"/>
    </location>
    <ligand>
        <name>ATP</name>
        <dbReference type="ChEBI" id="CHEBI:30616"/>
    </ligand>
</feature>
<evidence type="ECO:0000259" key="10">
    <source>
        <dbReference type="Pfam" id="PF02769"/>
    </source>
</evidence>
<feature type="binding site" evidence="8">
    <location>
        <begin position="100"/>
        <end position="103"/>
    </location>
    <ligand>
        <name>substrate</name>
    </ligand>
</feature>
<evidence type="ECO:0000256" key="2">
    <source>
        <dbReference type="ARBA" id="ARBA00022598"/>
    </source>
</evidence>
<feature type="binding site" evidence="8">
    <location>
        <position position="122"/>
    </location>
    <ligand>
        <name>substrate</name>
    </ligand>
</feature>
<comment type="caution">
    <text evidence="12">The sequence shown here is derived from an EMBL/GenBank/DDBJ whole genome shotgun (WGS) entry which is preliminary data.</text>
</comment>
<evidence type="ECO:0000256" key="1">
    <source>
        <dbReference type="ARBA" id="ARBA00022490"/>
    </source>
</evidence>
<evidence type="ECO:0000256" key="8">
    <source>
        <dbReference type="HAMAP-Rule" id="MF_00420"/>
    </source>
</evidence>
<evidence type="ECO:0000256" key="4">
    <source>
        <dbReference type="ARBA" id="ARBA00022741"/>
    </source>
</evidence>
<proteinExistence type="inferred from homology"/>
<feature type="active site" description="Proton acceptor" evidence="8">
    <location>
        <position position="101"/>
    </location>
</feature>
<feature type="binding site" evidence="8">
    <location>
        <position position="99"/>
    </location>
    <ligand>
        <name>Mg(2+)</name>
        <dbReference type="ChEBI" id="CHEBI:18420"/>
        <label>1</label>
    </ligand>
</feature>
<evidence type="ECO:0000256" key="7">
    <source>
        <dbReference type="ARBA" id="ARBA00022842"/>
    </source>
</evidence>
<feature type="domain" description="PurM-like N-terminal" evidence="9">
    <location>
        <begin position="444"/>
        <end position="563"/>
    </location>
</feature>
<evidence type="ECO:0000256" key="5">
    <source>
        <dbReference type="ARBA" id="ARBA00022755"/>
    </source>
</evidence>
<dbReference type="Pfam" id="PF00586">
    <property type="entry name" value="AIRS"/>
    <property type="match status" value="2"/>
</dbReference>
<comment type="pathway">
    <text evidence="8">Purine metabolism; IMP biosynthesis via de novo pathway; 5-amino-1-(5-phospho-D-ribosyl)imidazole from N(2)-formyl-N(1)-(5-phospho-D-ribosyl)glycinamide: step 1/2.</text>
</comment>
<dbReference type="UniPathway" id="UPA00074">
    <property type="reaction ID" value="UER00128"/>
</dbReference>
<feature type="active site" evidence="8">
    <location>
        <position position="55"/>
    </location>
</feature>
<dbReference type="AlphaFoldDB" id="A0A0C9PZV8"/>
<comment type="caution">
    <text evidence="8">Lacks conserved residue(s) required for the propagation of feature annotation.</text>
</comment>
<keyword evidence="3 8" id="KW-0479">Metal-binding</keyword>
<dbReference type="InterPro" id="IPR036676">
    <property type="entry name" value="PurM-like_C_sf"/>
</dbReference>
<dbReference type="SUPFAM" id="SSF109736">
    <property type="entry name" value="FGAM synthase PurL, linker domain"/>
    <property type="match status" value="1"/>
</dbReference>
<accession>A0A0C9PZV8</accession>
<organism evidence="12 13">
    <name type="scientific">Lacticaseibacillus paracasei NRIC 0644</name>
    <dbReference type="NCBI Taxonomy" id="1435038"/>
    <lineage>
        <taxon>Bacteria</taxon>
        <taxon>Bacillati</taxon>
        <taxon>Bacillota</taxon>
        <taxon>Bacilli</taxon>
        <taxon>Lactobacillales</taxon>
        <taxon>Lactobacillaceae</taxon>
        <taxon>Lacticaseibacillus</taxon>
    </lineage>
</organism>
<dbReference type="GO" id="GO:0000287">
    <property type="term" value="F:magnesium ion binding"/>
    <property type="evidence" value="ECO:0007669"/>
    <property type="project" value="UniProtKB-UniRule"/>
</dbReference>
<evidence type="ECO:0000313" key="12">
    <source>
        <dbReference type="EMBL" id="GAN37699.1"/>
    </source>
</evidence>
<protein>
    <recommendedName>
        <fullName evidence="8">Phosphoribosylformylglycinamidine synthase subunit PurL</fullName>
        <shortName evidence="8">FGAM synthase</shortName>
        <ecNumber evidence="8">6.3.5.3</ecNumber>
    </recommendedName>
    <alternativeName>
        <fullName evidence="8">Formylglycinamide ribonucleotide amidotransferase subunit II</fullName>
        <shortName evidence="8">FGAR amidotransferase II</shortName>
        <shortName evidence="8">FGAR-AT II</shortName>
    </alternativeName>
    <alternativeName>
        <fullName evidence="8">Glutamine amidotransferase PurL</fullName>
    </alternativeName>
    <alternativeName>
        <fullName evidence="8">Phosphoribosylformylglycinamidine synthase subunit II</fullName>
    </alternativeName>
</protein>
<dbReference type="SUPFAM" id="SSF56042">
    <property type="entry name" value="PurM C-terminal domain-like"/>
    <property type="match status" value="2"/>
</dbReference>
<dbReference type="GO" id="GO:0005524">
    <property type="term" value="F:ATP binding"/>
    <property type="evidence" value="ECO:0007669"/>
    <property type="project" value="UniProtKB-UniRule"/>
</dbReference>
<dbReference type="HAMAP" id="MF_00420">
    <property type="entry name" value="PurL_2"/>
    <property type="match status" value="1"/>
</dbReference>
<reference evidence="13" key="1">
    <citation type="submission" date="2014-05" db="EMBL/GenBank/DDBJ databases">
        <title>Whole genome sequencing of Lactobacillus casei NRIC0644.</title>
        <authorList>
            <person name="Atarashi H."/>
            <person name="Yoshida Y."/>
            <person name="Fujimura S."/>
            <person name="Tanaka N."/>
            <person name="Shiwa Y."/>
            <person name="Yoshikawa H."/>
            <person name="Okada S."/>
            <person name="Nakagawa J."/>
        </authorList>
    </citation>
    <scope>NUCLEOTIDE SEQUENCE [LARGE SCALE GENOMIC DNA]</scope>
    <source>
        <strain evidence="13">NRIC0644</strain>
    </source>
</reference>
<keyword evidence="2 8" id="KW-0436">Ligase</keyword>
<keyword evidence="7 8" id="KW-0460">Magnesium</keyword>
<feature type="domain" description="PurM-like C-terminal" evidence="10">
    <location>
        <begin position="208"/>
        <end position="363"/>
    </location>
</feature>
<dbReference type="InterPro" id="IPR041609">
    <property type="entry name" value="PurL_linker"/>
</dbReference>
<sequence length="740" mass="79424">MYVVHVEMSPEAIATQKPYLDLGLTEAEYDRFAELIGHQPNDTEIGLASGMWSEHCAYKYSKPVLRQFWTKNERVLMGPGEGAGVIDIGEGKAVVFKAESHNHPSAVEPYEGAATGVGGIIRDIFSIGAKPVAMLDSLAFGDIEQPHTQHLVDRIVAGIGGYGNAIGIPTVGGETNFDGSYTRNPLVNAMCVGIMDKDQIQKGKAAGVGNALIYVGAKTGRDGINGASFASGDFSDEEAADRSAVQVGDPFMEKLLMDACLEITGHHQEALVGIQDMGAAGLVSSSVEMAGKANSGMVLDLDLIPQREAEMTPFEIMLSESQERMLLCVRAGFEQEVLAVFADYDLDAAIVGHVIAGHQYQLYHHGKLVCDVPVSSLTDDAPIYHQQGKMPKRLAHPAADFDPIITDPVQIWTDMMAMPTIADKSSLYKRYDAQVQTNTVVLPGSDAAVIRIRGTHRALAMTTDSKGRYLYLDPQVGAAMSVAEAARNLVASGAEPLGITDCLNFGDPTKPEAFYELAEAAKGIIAATKAFNAPVISGNVSLYNETNGEAIYPTPMIGMVGLIEDLSTITTAAFKQADDLIYLVGETHGDFNGSELQKLQTGEVTGKLFDFDLEAEKQHQHFVLKAIREHLITAAHDLSDGGLLVALAEMGFDAQLGAQINVTLPTAWGFSETQGRFLLTVSPENQAAFEALHGPAQLIGRVQAAPEFEVTTVNQHFSASLQQLQTAFEEALPCHMNQKA</sequence>
<dbReference type="InterPro" id="IPR010074">
    <property type="entry name" value="PRibForGlyAmidine_synth_PurL"/>
</dbReference>
<dbReference type="Pfam" id="PF18072">
    <property type="entry name" value="FGAR-AT_linker"/>
    <property type="match status" value="1"/>
</dbReference>
<dbReference type="InterPro" id="IPR010918">
    <property type="entry name" value="PurM-like_C_dom"/>
</dbReference>
<dbReference type="PIRSF" id="PIRSF001587">
    <property type="entry name" value="FGAM_synthase_II"/>
    <property type="match status" value="1"/>
</dbReference>
<evidence type="ECO:0000259" key="9">
    <source>
        <dbReference type="Pfam" id="PF00586"/>
    </source>
</evidence>
<evidence type="ECO:0000259" key="11">
    <source>
        <dbReference type="Pfam" id="PF18072"/>
    </source>
</evidence>
<feature type="binding site" evidence="8">
    <location>
        <position position="246"/>
    </location>
    <ligand>
        <name>substrate</name>
    </ligand>
</feature>
<dbReference type="NCBIfam" id="TIGR01736">
    <property type="entry name" value="FGAM_synth_II"/>
    <property type="match status" value="1"/>
</dbReference>
<dbReference type="EC" id="6.3.5.3" evidence="8"/>
<dbReference type="Gene3D" id="3.30.1330.10">
    <property type="entry name" value="PurM-like, N-terminal domain"/>
    <property type="match status" value="2"/>
</dbReference>
<dbReference type="Proteomes" id="UP000032552">
    <property type="component" value="Unassembled WGS sequence"/>
</dbReference>
<comment type="function">
    <text evidence="8">Part of the phosphoribosylformylglycinamidine synthase complex involved in the purines biosynthetic pathway. Catalyzes the ATP-dependent conversion of formylglycinamide ribonucleotide (FGAR) and glutamine to yield formylglycinamidine ribonucleotide (FGAM) and glutamate. The FGAM synthase complex is composed of three subunits. PurQ produces an ammonia molecule by converting glutamine to glutamate. PurL transfers the ammonia molecule to FGAR to form FGAM in an ATP-dependent manner. PurS interacts with PurQ and PurL and is thought to assist in the transfer of the ammonia molecule from PurQ to PurL.</text>
</comment>
<comment type="subcellular location">
    <subcellularLocation>
        <location evidence="8">Cytoplasm</location>
    </subcellularLocation>
</comment>
<dbReference type="Gene3D" id="3.90.650.10">
    <property type="entry name" value="PurM-like C-terminal domain"/>
    <property type="match status" value="2"/>
</dbReference>
<dbReference type="CDD" id="cd02203">
    <property type="entry name" value="PurL_repeat1"/>
    <property type="match status" value="1"/>
</dbReference>
<feature type="binding site" evidence="8">
    <location>
        <position position="123"/>
    </location>
    <ligand>
        <name>Mg(2+)</name>
        <dbReference type="ChEBI" id="CHEBI:18420"/>
        <label>2</label>
    </ligand>
</feature>
<dbReference type="PANTHER" id="PTHR43555">
    <property type="entry name" value="PHOSPHORIBOSYLFORMYLGLYCINAMIDINE SYNTHASE SUBUNIT PURL"/>
    <property type="match status" value="1"/>
</dbReference>
<keyword evidence="5 8" id="KW-0658">Purine biosynthesis</keyword>
<dbReference type="CDD" id="cd02204">
    <property type="entry name" value="PurL_repeat2"/>
    <property type="match status" value="1"/>
</dbReference>
<feature type="domain" description="Phosphoribosylformylglycinamidine synthase linker" evidence="11">
    <location>
        <begin position="13"/>
        <end position="59"/>
    </location>
</feature>
<gene>
    <name evidence="8" type="primary">purL</name>
    <name evidence="12" type="ORF">LC0644_2288</name>
</gene>
<dbReference type="GO" id="GO:0006189">
    <property type="term" value="P:'de novo' IMP biosynthetic process"/>
    <property type="evidence" value="ECO:0007669"/>
    <property type="project" value="UniProtKB-UniRule"/>
</dbReference>
<comment type="similarity">
    <text evidence="8">Belongs to the FGAMS family.</text>
</comment>
<dbReference type="EMBL" id="BAYM01000247">
    <property type="protein sequence ID" value="GAN37699.1"/>
    <property type="molecule type" value="Genomic_DNA"/>
</dbReference>
<feature type="binding site" evidence="8">
    <location>
        <position position="58"/>
    </location>
    <ligand>
        <name>ATP</name>
        <dbReference type="ChEBI" id="CHEBI:30616"/>
    </ligand>
</feature>
<keyword evidence="4 8" id="KW-0547">Nucleotide-binding</keyword>
<evidence type="ECO:0000256" key="6">
    <source>
        <dbReference type="ARBA" id="ARBA00022840"/>
    </source>
</evidence>
<dbReference type="NCBIfam" id="NF002290">
    <property type="entry name" value="PRK01213.1"/>
    <property type="match status" value="1"/>
</dbReference>
<evidence type="ECO:0000313" key="13">
    <source>
        <dbReference type="Proteomes" id="UP000032552"/>
    </source>
</evidence>
<feature type="binding site" evidence="8">
    <location>
        <position position="538"/>
    </location>
    <ligand>
        <name>ATP</name>
        <dbReference type="ChEBI" id="CHEBI:30616"/>
    </ligand>
</feature>
<dbReference type="SUPFAM" id="SSF55326">
    <property type="entry name" value="PurM N-terminal domain-like"/>
    <property type="match status" value="2"/>
</dbReference>
<feature type="domain" description="PurM-like N-terminal" evidence="9">
    <location>
        <begin position="80"/>
        <end position="195"/>
    </location>
</feature>
<feature type="binding site" evidence="8">
    <location>
        <position position="276"/>
    </location>
    <ligand>
        <name>Mg(2+)</name>
        <dbReference type="ChEBI" id="CHEBI:18420"/>
        <label>2</label>
    </ligand>
</feature>
<keyword evidence="6 8" id="KW-0067">ATP-binding</keyword>
<dbReference type="GO" id="GO:0005737">
    <property type="term" value="C:cytoplasm"/>
    <property type="evidence" value="ECO:0007669"/>
    <property type="project" value="UniProtKB-SubCell"/>
</dbReference>
<keyword evidence="1 8" id="KW-0963">Cytoplasm</keyword>
<dbReference type="InterPro" id="IPR016188">
    <property type="entry name" value="PurM-like_N"/>
</dbReference>